<name>A0ABT5LCT8_9GAMM</name>
<feature type="domain" description="Pili assembly chaperone N-terminal" evidence="9">
    <location>
        <begin position="34"/>
        <end position="152"/>
    </location>
</feature>
<dbReference type="PROSITE" id="PS00635">
    <property type="entry name" value="PILI_CHAPERONE"/>
    <property type="match status" value="1"/>
</dbReference>
<evidence type="ECO:0000256" key="6">
    <source>
        <dbReference type="ARBA" id="ARBA00023319"/>
    </source>
</evidence>
<evidence type="ECO:0000313" key="12">
    <source>
        <dbReference type="Proteomes" id="UP001217178"/>
    </source>
</evidence>
<evidence type="ECO:0000256" key="3">
    <source>
        <dbReference type="ARBA" id="ARBA00022729"/>
    </source>
</evidence>
<dbReference type="PANTHER" id="PTHR30251">
    <property type="entry name" value="PILUS ASSEMBLY CHAPERONE"/>
    <property type="match status" value="1"/>
</dbReference>
<dbReference type="Pfam" id="PF00345">
    <property type="entry name" value="PapD_N"/>
    <property type="match status" value="1"/>
</dbReference>
<dbReference type="Proteomes" id="UP001217178">
    <property type="component" value="Unassembled WGS sequence"/>
</dbReference>
<gene>
    <name evidence="11" type="ORF">PSI23_06150</name>
</gene>
<evidence type="ECO:0000313" key="11">
    <source>
        <dbReference type="EMBL" id="MDC9588910.1"/>
    </source>
</evidence>
<dbReference type="PRINTS" id="PR00969">
    <property type="entry name" value="CHAPERONPILI"/>
</dbReference>
<organism evidence="11 12">
    <name type="scientific">Xenorhabdus yunnanensis</name>
    <dbReference type="NCBI Taxonomy" id="3025878"/>
    <lineage>
        <taxon>Bacteria</taxon>
        <taxon>Pseudomonadati</taxon>
        <taxon>Pseudomonadota</taxon>
        <taxon>Gammaproteobacteria</taxon>
        <taxon>Enterobacterales</taxon>
        <taxon>Morganellaceae</taxon>
        <taxon>Xenorhabdus</taxon>
    </lineage>
</organism>
<dbReference type="SUPFAM" id="SSF49584">
    <property type="entry name" value="Periplasmic chaperone C-domain"/>
    <property type="match status" value="1"/>
</dbReference>
<dbReference type="InterPro" id="IPR036316">
    <property type="entry name" value="Pili_assmbl_chap_C_dom_sf"/>
</dbReference>
<keyword evidence="12" id="KW-1185">Reference proteome</keyword>
<evidence type="ECO:0000256" key="5">
    <source>
        <dbReference type="ARBA" id="ARBA00023186"/>
    </source>
</evidence>
<keyword evidence="4" id="KW-0574">Periplasm</keyword>
<dbReference type="InterPro" id="IPR016148">
    <property type="entry name" value="Pili_assmbl_chaperone_C"/>
</dbReference>
<dbReference type="InterPro" id="IPR013783">
    <property type="entry name" value="Ig-like_fold"/>
</dbReference>
<keyword evidence="6" id="KW-0393">Immunoglobulin domain</keyword>
<evidence type="ECO:0000256" key="7">
    <source>
        <dbReference type="RuleBase" id="RU003918"/>
    </source>
</evidence>
<evidence type="ECO:0000256" key="8">
    <source>
        <dbReference type="SAM" id="Phobius"/>
    </source>
</evidence>
<dbReference type="SUPFAM" id="SSF49354">
    <property type="entry name" value="PapD-like"/>
    <property type="match status" value="1"/>
</dbReference>
<dbReference type="Gene3D" id="2.60.40.10">
    <property type="entry name" value="Immunoglobulins"/>
    <property type="match status" value="2"/>
</dbReference>
<evidence type="ECO:0000256" key="1">
    <source>
        <dbReference type="ARBA" id="ARBA00004418"/>
    </source>
</evidence>
<evidence type="ECO:0000259" key="10">
    <source>
        <dbReference type="Pfam" id="PF02753"/>
    </source>
</evidence>
<dbReference type="InterPro" id="IPR016147">
    <property type="entry name" value="Pili_assmbl_chaperone_N"/>
</dbReference>
<keyword evidence="5 7" id="KW-0143">Chaperone</keyword>
<keyword evidence="3" id="KW-0732">Signal</keyword>
<dbReference type="Pfam" id="PF02753">
    <property type="entry name" value="PapD_C"/>
    <property type="match status" value="1"/>
</dbReference>
<feature type="transmembrane region" description="Helical" evidence="8">
    <location>
        <begin position="14"/>
        <end position="39"/>
    </location>
</feature>
<keyword evidence="8" id="KW-0812">Transmembrane</keyword>
<keyword evidence="8" id="KW-0472">Membrane</keyword>
<dbReference type="InterPro" id="IPR050643">
    <property type="entry name" value="Periplasmic_pilus_chap"/>
</dbReference>
<dbReference type="InterPro" id="IPR018046">
    <property type="entry name" value="Pili_assmbl_chaperone_CS"/>
</dbReference>
<protein>
    <submittedName>
        <fullName evidence="11">Molecular chaperone</fullName>
    </submittedName>
</protein>
<sequence>MEKILLFGATILKYFRILILIFICIFSTNIALAGVVIGGTRVVYISDQKEASISINNPETDISYLIQSWVQGKHDETETKVPFIITPPLFKLTAGNENILRIVKSGNDLPNDRESLFWLNIKSIPATTKSEQNQLQITVKSRFKLFYRPANLADNASMVYKELKFKTDGHKLIAENPTPYYVSFSELSAGNGAKNYEIQSAGMIPPFEQAIWDVPIKNINQVTWKTINDFGGVTPEEKRTL</sequence>
<proteinExistence type="inferred from homology"/>
<reference evidence="11 12" key="1">
    <citation type="submission" date="2023-02" db="EMBL/GenBank/DDBJ databases">
        <title>Entomopathogenic bacteria.</title>
        <authorList>
            <person name="Machado R.A."/>
        </authorList>
    </citation>
    <scope>NUCLEOTIDE SEQUENCE [LARGE SCALE GENOMIC DNA]</scope>
    <source>
        <strain evidence="11 12">XENO-10</strain>
    </source>
</reference>
<comment type="caution">
    <text evidence="11">The sequence shown here is derived from an EMBL/GenBank/DDBJ whole genome shotgun (WGS) entry which is preliminary data.</text>
</comment>
<comment type="similarity">
    <text evidence="2 7">Belongs to the periplasmic pilus chaperone family.</text>
</comment>
<feature type="domain" description="Pili assembly chaperone C-terminal" evidence="10">
    <location>
        <begin position="175"/>
        <end position="234"/>
    </location>
</feature>
<dbReference type="RefSeq" id="WP_273554257.1">
    <property type="nucleotide sequence ID" value="NZ_JAQRFI010000010.1"/>
</dbReference>
<dbReference type="EMBL" id="JAQRFI010000010">
    <property type="protein sequence ID" value="MDC9588910.1"/>
    <property type="molecule type" value="Genomic_DNA"/>
</dbReference>
<evidence type="ECO:0000256" key="2">
    <source>
        <dbReference type="ARBA" id="ARBA00007399"/>
    </source>
</evidence>
<comment type="subcellular location">
    <subcellularLocation>
        <location evidence="1 7">Periplasm</location>
    </subcellularLocation>
</comment>
<dbReference type="PANTHER" id="PTHR30251:SF9">
    <property type="entry name" value="CHAPERONE PROTEIN CAF1M"/>
    <property type="match status" value="1"/>
</dbReference>
<evidence type="ECO:0000259" key="9">
    <source>
        <dbReference type="Pfam" id="PF00345"/>
    </source>
</evidence>
<accession>A0ABT5LCT8</accession>
<keyword evidence="8" id="KW-1133">Transmembrane helix</keyword>
<dbReference type="InterPro" id="IPR001829">
    <property type="entry name" value="Pili_assmbl_chaperone_bac"/>
</dbReference>
<evidence type="ECO:0000256" key="4">
    <source>
        <dbReference type="ARBA" id="ARBA00022764"/>
    </source>
</evidence>
<dbReference type="InterPro" id="IPR008962">
    <property type="entry name" value="PapD-like_sf"/>
</dbReference>